<protein>
    <submittedName>
        <fullName evidence="8">D-methionine transport system substrate-binding protein</fullName>
    </submittedName>
</protein>
<reference evidence="8 9" key="1">
    <citation type="submission" date="2021-01" db="EMBL/GenBank/DDBJ databases">
        <title>Sequencing the genomes of 1000 actinobacteria strains.</title>
        <authorList>
            <person name="Klenk H.-P."/>
        </authorList>
    </citation>
    <scope>NUCLEOTIDE SEQUENCE [LARGE SCALE GENOMIC DNA]</scope>
    <source>
        <strain evidence="8 9">DSM 46000</strain>
    </source>
</reference>
<keyword evidence="9" id="KW-1185">Reference proteome</keyword>
<sequence length="295" mass="31121">MPGTTDRRPPRLTTAALAVTAALALAACATHSSAADPDDDKNVKILFATNADFAIPVITDKLEAKGYTVDASSITDFQAAAGAVANGEADYHVGTHTVYLLSQTEKTGADIVPAFYTALAPAGFYSTKVDSLAALPDGAVVGIPNEPSNVGRALTILAEAGVIELGPTVSSVYTSVKDISSNPKNLDFRELDATLIAKTLADLDIGFLYSSGAKNNGFTPGEDALALDDIATSRPYTIIAATRSELLDSQTTKDLEEAYHSEEYRQADLEFNGGIGFYPWEYDPTEDIATWKQAG</sequence>
<dbReference type="InterPro" id="IPR004872">
    <property type="entry name" value="Lipoprotein_NlpA"/>
</dbReference>
<evidence type="ECO:0000256" key="2">
    <source>
        <dbReference type="ARBA" id="ARBA00008973"/>
    </source>
</evidence>
<dbReference type="RefSeq" id="WP_205306836.1">
    <property type="nucleotide sequence ID" value="NZ_BAAAVF010000012.1"/>
</dbReference>
<dbReference type="Gene3D" id="3.40.190.10">
    <property type="entry name" value="Periplasmic binding protein-like II"/>
    <property type="match status" value="2"/>
</dbReference>
<dbReference type="EMBL" id="JAFBBO010000001">
    <property type="protein sequence ID" value="MBM7478816.1"/>
    <property type="molecule type" value="Genomic_DNA"/>
</dbReference>
<feature type="signal peptide" evidence="7">
    <location>
        <begin position="1"/>
        <end position="34"/>
    </location>
</feature>
<comment type="caution">
    <text evidence="8">The sequence shown here is derived from an EMBL/GenBank/DDBJ whole genome shotgun (WGS) entry which is preliminary data.</text>
</comment>
<evidence type="ECO:0000256" key="6">
    <source>
        <dbReference type="ARBA" id="ARBA00023288"/>
    </source>
</evidence>
<keyword evidence="6" id="KW-0449">Lipoprotein</keyword>
<proteinExistence type="inferred from homology"/>
<dbReference type="SUPFAM" id="SSF53850">
    <property type="entry name" value="Periplasmic binding protein-like II"/>
    <property type="match status" value="1"/>
</dbReference>
<evidence type="ECO:0000256" key="5">
    <source>
        <dbReference type="ARBA" id="ARBA00023139"/>
    </source>
</evidence>
<gene>
    <name evidence="8" type="ORF">JOD49_001736</name>
</gene>
<comment type="subcellular location">
    <subcellularLocation>
        <location evidence="1">Membrane</location>
        <topology evidence="1">Lipid-anchor</topology>
    </subcellularLocation>
</comment>
<organism evidence="8 9">
    <name type="scientific">Oerskovia jenensis</name>
    <dbReference type="NCBI Taxonomy" id="162169"/>
    <lineage>
        <taxon>Bacteria</taxon>
        <taxon>Bacillati</taxon>
        <taxon>Actinomycetota</taxon>
        <taxon>Actinomycetes</taxon>
        <taxon>Micrococcales</taxon>
        <taxon>Cellulomonadaceae</taxon>
        <taxon>Oerskovia</taxon>
    </lineage>
</organism>
<comment type="similarity">
    <text evidence="2">Belongs to the NlpA lipoprotein family.</text>
</comment>
<evidence type="ECO:0000256" key="7">
    <source>
        <dbReference type="SAM" id="SignalP"/>
    </source>
</evidence>
<dbReference type="PANTHER" id="PTHR30429">
    <property type="entry name" value="D-METHIONINE-BINDING LIPOPROTEIN METQ"/>
    <property type="match status" value="1"/>
</dbReference>
<dbReference type="Proteomes" id="UP000698059">
    <property type="component" value="Unassembled WGS sequence"/>
</dbReference>
<dbReference type="PANTHER" id="PTHR30429:SF1">
    <property type="entry name" value="D-METHIONINE-BINDING LIPOPROTEIN METQ-RELATED"/>
    <property type="match status" value="1"/>
</dbReference>
<keyword evidence="4" id="KW-0472">Membrane</keyword>
<name>A0ABS2LEI9_9CELL</name>
<keyword evidence="3 7" id="KW-0732">Signal</keyword>
<dbReference type="Pfam" id="PF03180">
    <property type="entry name" value="Lipoprotein_9"/>
    <property type="match status" value="1"/>
</dbReference>
<keyword evidence="5" id="KW-0564">Palmitate</keyword>
<evidence type="ECO:0000256" key="4">
    <source>
        <dbReference type="ARBA" id="ARBA00023136"/>
    </source>
</evidence>
<evidence type="ECO:0000256" key="3">
    <source>
        <dbReference type="ARBA" id="ARBA00022729"/>
    </source>
</evidence>
<accession>A0ABS2LEI9</accession>
<evidence type="ECO:0000313" key="8">
    <source>
        <dbReference type="EMBL" id="MBM7478816.1"/>
    </source>
</evidence>
<evidence type="ECO:0000256" key="1">
    <source>
        <dbReference type="ARBA" id="ARBA00004635"/>
    </source>
</evidence>
<dbReference type="PROSITE" id="PS51257">
    <property type="entry name" value="PROKAR_LIPOPROTEIN"/>
    <property type="match status" value="1"/>
</dbReference>
<evidence type="ECO:0000313" key="9">
    <source>
        <dbReference type="Proteomes" id="UP000698059"/>
    </source>
</evidence>
<feature type="chain" id="PRO_5047250721" evidence="7">
    <location>
        <begin position="35"/>
        <end position="295"/>
    </location>
</feature>